<dbReference type="Pfam" id="PF04404">
    <property type="entry name" value="ERF"/>
    <property type="match status" value="1"/>
</dbReference>
<organism evidence="1">
    <name type="scientific">uncultured Caudovirales phage</name>
    <dbReference type="NCBI Taxonomy" id="2100421"/>
    <lineage>
        <taxon>Viruses</taxon>
        <taxon>Duplodnaviria</taxon>
        <taxon>Heunggongvirae</taxon>
        <taxon>Uroviricota</taxon>
        <taxon>Caudoviricetes</taxon>
        <taxon>Peduoviridae</taxon>
        <taxon>Maltschvirus</taxon>
        <taxon>Maltschvirus maltsch</taxon>
    </lineage>
</organism>
<proteinExistence type="predicted"/>
<sequence>MNVYQKLNAARAKFHSIELKKSGHNKFAGYKYFELGDFIIPALEIFKEHGLTGIISFGKETADLRIVNNEKPEEMIVIESPMSSAALKGCHEVQNLGAVQTYLRRYLWVAALEIVEHDAIDSAPAKEKVIITPSQGIADNIPPEEMQYLQELAIELIANVAEGNPKQALERLDAEKLEAEQKVALWSLLDSKTRSAIKKAKE</sequence>
<dbReference type="EMBL" id="LR798306">
    <property type="protein sequence ID" value="CAB5222850.1"/>
    <property type="molecule type" value="Genomic_DNA"/>
</dbReference>
<gene>
    <name evidence="1" type="ORF">UFOVP378_33</name>
</gene>
<protein>
    <submittedName>
        <fullName evidence="1">Essential recombination function protein</fullName>
    </submittedName>
</protein>
<dbReference type="InterPro" id="IPR007499">
    <property type="entry name" value="ERF_bacteria_virus"/>
</dbReference>
<evidence type="ECO:0000313" key="1">
    <source>
        <dbReference type="EMBL" id="CAB5222850.1"/>
    </source>
</evidence>
<reference evidence="1" key="1">
    <citation type="submission" date="2020-05" db="EMBL/GenBank/DDBJ databases">
        <authorList>
            <person name="Chiriac C."/>
            <person name="Salcher M."/>
            <person name="Ghai R."/>
            <person name="Kavagutti S V."/>
        </authorList>
    </citation>
    <scope>NUCLEOTIDE SEQUENCE</scope>
</reference>
<accession>A0A6J7WYN6</accession>
<name>A0A6J7WYN6_9CAUD</name>